<comment type="function">
    <text evidence="4">Antitoxin component of a type II toxin-antitoxin (TA) system. Neutralizes the effect of toxin ParE.</text>
</comment>
<protein>
    <recommendedName>
        <fullName evidence="2">Antitoxin ParD</fullName>
    </recommendedName>
</protein>
<dbReference type="PANTHER" id="PTHR36582:SF2">
    <property type="entry name" value="ANTITOXIN PARD"/>
    <property type="match status" value="1"/>
</dbReference>
<sequence>MSTMNTCLPVALKSLVDDQISQRSYGTSSEYVRELIRKYQDRHHLRSLLLAGAESAQAAPVDGDYFESLRAKVRKARG</sequence>
<dbReference type="GO" id="GO:0006355">
    <property type="term" value="P:regulation of DNA-templated transcription"/>
    <property type="evidence" value="ECO:0007669"/>
    <property type="project" value="InterPro"/>
</dbReference>
<gene>
    <name evidence="5" type="ORF">CMV24_16560</name>
</gene>
<dbReference type="Pfam" id="PF03693">
    <property type="entry name" value="ParD_antitoxin"/>
    <property type="match status" value="1"/>
</dbReference>
<dbReference type="Gene3D" id="6.10.10.120">
    <property type="entry name" value="Antitoxin ParD1-like"/>
    <property type="match status" value="1"/>
</dbReference>
<evidence type="ECO:0000256" key="1">
    <source>
        <dbReference type="ARBA" id="ARBA00008580"/>
    </source>
</evidence>
<comment type="similarity">
    <text evidence="1">Belongs to the ParD antitoxin family.</text>
</comment>
<organism evidence="5 6">
    <name type="scientific">Pseudomonas plecoglossicida</name>
    <dbReference type="NCBI Taxonomy" id="70775"/>
    <lineage>
        <taxon>Bacteria</taxon>
        <taxon>Pseudomonadati</taxon>
        <taxon>Pseudomonadota</taxon>
        <taxon>Gammaproteobacteria</taxon>
        <taxon>Pseudomonadales</taxon>
        <taxon>Pseudomonadaceae</taxon>
        <taxon>Pseudomonas</taxon>
    </lineage>
</organism>
<evidence type="ECO:0000256" key="3">
    <source>
        <dbReference type="ARBA" id="ARBA00022649"/>
    </source>
</evidence>
<dbReference type="InterPro" id="IPR022789">
    <property type="entry name" value="ParD"/>
</dbReference>
<evidence type="ECO:0000313" key="6">
    <source>
        <dbReference type="Proteomes" id="UP000218102"/>
    </source>
</evidence>
<reference evidence="5 6" key="1">
    <citation type="submission" date="2017-09" db="EMBL/GenBank/DDBJ databases">
        <authorList>
            <person name="Ehlers B."/>
            <person name="Leendertz F.H."/>
        </authorList>
    </citation>
    <scope>NUCLEOTIDE SEQUENCE [LARGE SCALE GENOMIC DNA]</scope>
    <source>
        <strain evidence="5 6">DJ-1</strain>
    </source>
</reference>
<dbReference type="InterPro" id="IPR010985">
    <property type="entry name" value="Ribbon_hlx_hlx"/>
</dbReference>
<dbReference type="SUPFAM" id="SSF47598">
    <property type="entry name" value="Ribbon-helix-helix"/>
    <property type="match status" value="1"/>
</dbReference>
<dbReference type="RefSeq" id="WP_080889256.1">
    <property type="nucleotide sequence ID" value="NZ_CP010359.1"/>
</dbReference>
<dbReference type="Proteomes" id="UP000218102">
    <property type="component" value="Unassembled WGS sequence"/>
</dbReference>
<dbReference type="AlphaFoldDB" id="A0A2A3M3S7"/>
<keyword evidence="3" id="KW-1277">Toxin-antitoxin system</keyword>
<dbReference type="InterPro" id="IPR038296">
    <property type="entry name" value="ParD_sf"/>
</dbReference>
<evidence type="ECO:0000313" key="5">
    <source>
        <dbReference type="EMBL" id="PBJ94532.1"/>
    </source>
</evidence>
<evidence type="ECO:0000256" key="2">
    <source>
        <dbReference type="ARBA" id="ARBA00017940"/>
    </source>
</evidence>
<dbReference type="EMBL" id="NTME01000016">
    <property type="protein sequence ID" value="PBJ94532.1"/>
    <property type="molecule type" value="Genomic_DNA"/>
</dbReference>
<comment type="caution">
    <text evidence="5">The sequence shown here is derived from an EMBL/GenBank/DDBJ whole genome shotgun (WGS) entry which is preliminary data.</text>
</comment>
<proteinExistence type="inferred from homology"/>
<evidence type="ECO:0000256" key="4">
    <source>
        <dbReference type="ARBA" id="ARBA00037106"/>
    </source>
</evidence>
<dbReference type="PANTHER" id="PTHR36582">
    <property type="entry name" value="ANTITOXIN PARD"/>
    <property type="match status" value="1"/>
</dbReference>
<accession>A0A2A3M3S7</accession>
<name>A0A2A3M3S7_PSEDL</name>